<evidence type="ECO:0000313" key="2">
    <source>
        <dbReference type="Proteomes" id="UP000194236"/>
    </source>
</evidence>
<dbReference type="Proteomes" id="UP000194236">
    <property type="component" value="Unassembled WGS sequence"/>
</dbReference>
<dbReference type="EMBL" id="MUJZ01004502">
    <property type="protein sequence ID" value="OTF83241.1"/>
    <property type="molecule type" value="Genomic_DNA"/>
</dbReference>
<accession>A0A1Y3BQI4</accession>
<proteinExistence type="predicted"/>
<keyword evidence="2" id="KW-1185">Reference proteome</keyword>
<name>A0A1Y3BQI4_EURMA</name>
<sequence length="89" mass="9888">MNVNDANKVLKSGQMKESQLGFIRSPNGSLTITDIGIGENGFESNGGMTMNDNNQHSTNRPTNLMGYKGLWVCNVSPEVGLHYLKRRFR</sequence>
<feature type="non-terminal residue" evidence="1">
    <location>
        <position position="89"/>
    </location>
</feature>
<evidence type="ECO:0000313" key="1">
    <source>
        <dbReference type="EMBL" id="OTF83241.1"/>
    </source>
</evidence>
<organism evidence="1 2">
    <name type="scientific">Euroglyphus maynei</name>
    <name type="common">Mayne's house dust mite</name>
    <dbReference type="NCBI Taxonomy" id="6958"/>
    <lineage>
        <taxon>Eukaryota</taxon>
        <taxon>Metazoa</taxon>
        <taxon>Ecdysozoa</taxon>
        <taxon>Arthropoda</taxon>
        <taxon>Chelicerata</taxon>
        <taxon>Arachnida</taxon>
        <taxon>Acari</taxon>
        <taxon>Acariformes</taxon>
        <taxon>Sarcoptiformes</taxon>
        <taxon>Astigmata</taxon>
        <taxon>Psoroptidia</taxon>
        <taxon>Analgoidea</taxon>
        <taxon>Pyroglyphidae</taxon>
        <taxon>Pyroglyphinae</taxon>
        <taxon>Euroglyphus</taxon>
    </lineage>
</organism>
<dbReference type="AlphaFoldDB" id="A0A1Y3BQI4"/>
<comment type="caution">
    <text evidence="1">The sequence shown here is derived from an EMBL/GenBank/DDBJ whole genome shotgun (WGS) entry which is preliminary data.</text>
</comment>
<gene>
    <name evidence="1" type="ORF">BLA29_014857</name>
</gene>
<reference evidence="1 2" key="1">
    <citation type="submission" date="2017-03" db="EMBL/GenBank/DDBJ databases">
        <title>Genome Survey of Euroglyphus maynei.</title>
        <authorList>
            <person name="Arlian L.G."/>
            <person name="Morgan M.S."/>
            <person name="Rider S.D."/>
        </authorList>
    </citation>
    <scope>NUCLEOTIDE SEQUENCE [LARGE SCALE GENOMIC DNA]</scope>
    <source>
        <strain evidence="1">Arlian Lab</strain>
        <tissue evidence="1">Whole body</tissue>
    </source>
</reference>
<protein>
    <submittedName>
        <fullName evidence="1">Uncharacterized protein</fullName>
    </submittedName>
</protein>